<feature type="transmembrane region" description="Helical" evidence="1">
    <location>
        <begin position="28"/>
        <end position="56"/>
    </location>
</feature>
<dbReference type="PANTHER" id="PTHR36435">
    <property type="entry name" value="SLR1288 PROTEIN"/>
    <property type="match status" value="1"/>
</dbReference>
<feature type="transmembrane region" description="Helical" evidence="1">
    <location>
        <begin position="76"/>
        <end position="97"/>
    </location>
</feature>
<feature type="transmembrane region" description="Helical" evidence="1">
    <location>
        <begin position="276"/>
        <end position="297"/>
    </location>
</feature>
<feature type="transmembrane region" description="Helical" evidence="1">
    <location>
        <begin position="221"/>
        <end position="241"/>
    </location>
</feature>
<evidence type="ECO:0000313" key="4">
    <source>
        <dbReference type="Proteomes" id="UP001501771"/>
    </source>
</evidence>
<feature type="domain" description="CAAX prenyl protease 2/Lysostaphin resistance protein A-like" evidence="2">
    <location>
        <begin position="164"/>
        <end position="254"/>
    </location>
</feature>
<feature type="transmembrane region" description="Helical" evidence="1">
    <location>
        <begin position="117"/>
        <end position="144"/>
    </location>
</feature>
<evidence type="ECO:0000256" key="1">
    <source>
        <dbReference type="SAM" id="Phobius"/>
    </source>
</evidence>
<dbReference type="InterPro" id="IPR052710">
    <property type="entry name" value="CAAX_protease"/>
</dbReference>
<dbReference type="PANTHER" id="PTHR36435:SF1">
    <property type="entry name" value="CAAX AMINO TERMINAL PROTEASE FAMILY PROTEIN"/>
    <property type="match status" value="1"/>
</dbReference>
<feature type="transmembrane region" description="Helical" evidence="1">
    <location>
        <begin position="195"/>
        <end position="215"/>
    </location>
</feature>
<sequence length="318" mass="33860">MSSPSAPGEGLPYHLVLRAGRPGWWRPVLGTLAFVVVMLGLVPLLLQVPFAGWFALSGEPVGDSMQRLVDLEDPTPLGLAYLNLVLAAAIPVTWVIVRLVHGMLPRWLASVRPRIRWRWFATCLGLAVVSLLATLVVSAMMPASSSDPQVSGSLNDFTRTTRDFLLVVLLLTPLQAAGEEYAFRGYLTQAFGGLFNNRVAAILGPALLFALAHGAQSAPVFFDRFAFGVVAGVLVIATGGLEAGIAMHVLNNWLAFGLALAFGDMGSTLNPTGGSWWSLPVTLTQSLVYLGLALLVARRRGLETATNPAVLVAPRGLV</sequence>
<comment type="caution">
    <text evidence="3">The sequence shown here is derived from an EMBL/GenBank/DDBJ whole genome shotgun (WGS) entry which is preliminary data.</text>
</comment>
<keyword evidence="1" id="KW-0812">Transmembrane</keyword>
<reference evidence="3 4" key="1">
    <citation type="journal article" date="2019" name="Int. J. Syst. Evol. Microbiol.">
        <title>The Global Catalogue of Microorganisms (GCM) 10K type strain sequencing project: providing services to taxonomists for standard genome sequencing and annotation.</title>
        <authorList>
            <consortium name="The Broad Institute Genomics Platform"/>
            <consortium name="The Broad Institute Genome Sequencing Center for Infectious Disease"/>
            <person name="Wu L."/>
            <person name="Ma J."/>
        </authorList>
    </citation>
    <scope>NUCLEOTIDE SEQUENCE [LARGE SCALE GENOMIC DNA]</scope>
    <source>
        <strain evidence="3 4">JCM 16022</strain>
    </source>
</reference>
<keyword evidence="4" id="KW-1185">Reference proteome</keyword>
<organism evidence="3 4">
    <name type="scientific">Nocardioides koreensis</name>
    <dbReference type="NCBI Taxonomy" id="433651"/>
    <lineage>
        <taxon>Bacteria</taxon>
        <taxon>Bacillati</taxon>
        <taxon>Actinomycetota</taxon>
        <taxon>Actinomycetes</taxon>
        <taxon>Propionibacteriales</taxon>
        <taxon>Nocardioidaceae</taxon>
        <taxon>Nocardioides</taxon>
    </lineage>
</organism>
<dbReference type="Pfam" id="PF02517">
    <property type="entry name" value="Rce1-like"/>
    <property type="match status" value="1"/>
</dbReference>
<dbReference type="EMBL" id="BAAAQR010000007">
    <property type="protein sequence ID" value="GAA2147484.1"/>
    <property type="molecule type" value="Genomic_DNA"/>
</dbReference>
<name>A0ABN2ZTU0_9ACTN</name>
<gene>
    <name evidence="3" type="ORF">GCM10009844_24650</name>
</gene>
<keyword evidence="1" id="KW-0472">Membrane</keyword>
<dbReference type="InterPro" id="IPR003675">
    <property type="entry name" value="Rce1/LyrA-like_dom"/>
</dbReference>
<accession>A0ABN2ZTU0</accession>
<dbReference type="Proteomes" id="UP001501771">
    <property type="component" value="Unassembled WGS sequence"/>
</dbReference>
<dbReference type="RefSeq" id="WP_344152272.1">
    <property type="nucleotide sequence ID" value="NZ_BAAAQR010000007.1"/>
</dbReference>
<proteinExistence type="predicted"/>
<evidence type="ECO:0000313" key="3">
    <source>
        <dbReference type="EMBL" id="GAA2147484.1"/>
    </source>
</evidence>
<protein>
    <recommendedName>
        <fullName evidence="2">CAAX prenyl protease 2/Lysostaphin resistance protein A-like domain-containing protein</fullName>
    </recommendedName>
</protein>
<evidence type="ECO:0000259" key="2">
    <source>
        <dbReference type="Pfam" id="PF02517"/>
    </source>
</evidence>
<keyword evidence="1" id="KW-1133">Transmembrane helix</keyword>